<feature type="coiled-coil region" evidence="2">
    <location>
        <begin position="110"/>
        <end position="137"/>
    </location>
</feature>
<keyword evidence="5" id="KW-1185">Reference proteome</keyword>
<feature type="repeat" description="TPR" evidence="1">
    <location>
        <begin position="414"/>
        <end position="447"/>
    </location>
</feature>
<dbReference type="STRING" id="1120996.SAMN02746066_02934"/>
<dbReference type="Gene3D" id="1.25.40.10">
    <property type="entry name" value="Tetratricopeptide repeat domain"/>
    <property type="match status" value="3"/>
</dbReference>
<dbReference type="Pfam" id="PF13174">
    <property type="entry name" value="TPR_6"/>
    <property type="match status" value="1"/>
</dbReference>
<feature type="repeat" description="TPR" evidence="1">
    <location>
        <begin position="379"/>
        <end position="412"/>
    </location>
</feature>
<protein>
    <submittedName>
        <fullName evidence="4">TPR repeat-containing protein</fullName>
    </submittedName>
</protein>
<dbReference type="Proteomes" id="UP000184038">
    <property type="component" value="Unassembled WGS sequence"/>
</dbReference>
<dbReference type="AlphaFoldDB" id="A0A1M7KTY4"/>
<keyword evidence="3" id="KW-1133">Transmembrane helix</keyword>
<name>A0A1M7KTY4_9FIRM</name>
<dbReference type="PANTHER" id="PTHR12558">
    <property type="entry name" value="CELL DIVISION CYCLE 16,23,27"/>
    <property type="match status" value="1"/>
</dbReference>
<dbReference type="OrthoDB" id="9791784at2"/>
<dbReference type="InterPro" id="IPR019734">
    <property type="entry name" value="TPR_rpt"/>
</dbReference>
<dbReference type="PROSITE" id="PS50005">
    <property type="entry name" value="TPR"/>
    <property type="match status" value="2"/>
</dbReference>
<evidence type="ECO:0000256" key="2">
    <source>
        <dbReference type="SAM" id="Coils"/>
    </source>
</evidence>
<evidence type="ECO:0000256" key="3">
    <source>
        <dbReference type="SAM" id="Phobius"/>
    </source>
</evidence>
<proteinExistence type="predicted"/>
<keyword evidence="3" id="KW-0472">Membrane</keyword>
<reference evidence="4 5" key="1">
    <citation type="submission" date="2016-11" db="EMBL/GenBank/DDBJ databases">
        <authorList>
            <person name="Jaros S."/>
            <person name="Januszkiewicz K."/>
            <person name="Wedrychowicz H."/>
        </authorList>
    </citation>
    <scope>NUCLEOTIDE SEQUENCE [LARGE SCALE GENOMIC DNA]</scope>
    <source>
        <strain evidence="4 5">DSM 15930</strain>
    </source>
</reference>
<dbReference type="RefSeq" id="WP_073288995.1">
    <property type="nucleotide sequence ID" value="NZ_FRCP01000014.1"/>
</dbReference>
<dbReference type="SUPFAM" id="SSF48452">
    <property type="entry name" value="TPR-like"/>
    <property type="match status" value="1"/>
</dbReference>
<feature type="coiled-coil region" evidence="2">
    <location>
        <begin position="291"/>
        <end position="325"/>
    </location>
</feature>
<dbReference type="PANTHER" id="PTHR12558:SF13">
    <property type="entry name" value="CELL DIVISION CYCLE PROTEIN 27 HOMOLOG"/>
    <property type="match status" value="1"/>
</dbReference>
<evidence type="ECO:0000256" key="1">
    <source>
        <dbReference type="PROSITE-ProRule" id="PRU00339"/>
    </source>
</evidence>
<dbReference type="InterPro" id="IPR011990">
    <property type="entry name" value="TPR-like_helical_dom_sf"/>
</dbReference>
<dbReference type="Pfam" id="PF13181">
    <property type="entry name" value="TPR_8"/>
    <property type="match status" value="2"/>
</dbReference>
<keyword evidence="1" id="KW-0802">TPR repeat</keyword>
<accession>A0A1M7KTY4</accession>
<keyword evidence="2" id="KW-0175">Coiled coil</keyword>
<keyword evidence="3" id="KW-0812">Transmembrane</keyword>
<sequence length="461" mass="52104">MNCPNCGSALGKKNKCDKCGTNVSAFQKAIRISNSYYNMGLEKAKVRDLTGAVFVLQKSLKFNKENTNARNLLGLVYYEMGEIVAALSEWVLSKHYQPQDNDCDYYINSIQSNQTRLESANQMIKKYNAALQAAKQGNDDLAILQLKKVTSLNPHFLRANHLLALLYMKNKENDKALKCLMKIRKIDVTNTTTLRYLDELKAGQPVQESNDKKEDNSFGKSSNISKIVPVSSYLEEKPNIWVFLNLIIGVIIGVGLLYFLVIPNVKKQAAADYNAKVVDLNSQIAVNNKETSALQSDKEKLQETIDNLQKEMDDLSKESEKFDEALYDPLFNAVKVYISGASKDEIVQALLEVDMTKIDRKAAVELYDLMKQDTFTDAAASIYEQGHNLYSTRKYEEAIEVLKQVVDINDEKVPDALYFIGRSYQMLSDKENAAKYYNQVIEEYPDTARSSQAKSKLAEIQ</sequence>
<dbReference type="EMBL" id="FRCP01000014">
    <property type="protein sequence ID" value="SHM68499.1"/>
    <property type="molecule type" value="Genomic_DNA"/>
</dbReference>
<dbReference type="SMART" id="SM00028">
    <property type="entry name" value="TPR"/>
    <property type="match status" value="6"/>
</dbReference>
<feature type="transmembrane region" description="Helical" evidence="3">
    <location>
        <begin position="240"/>
        <end position="261"/>
    </location>
</feature>
<organism evidence="4 5">
    <name type="scientific">Anaerosporobacter mobilis DSM 15930</name>
    <dbReference type="NCBI Taxonomy" id="1120996"/>
    <lineage>
        <taxon>Bacteria</taxon>
        <taxon>Bacillati</taxon>
        <taxon>Bacillota</taxon>
        <taxon>Clostridia</taxon>
        <taxon>Lachnospirales</taxon>
        <taxon>Lachnospiraceae</taxon>
        <taxon>Anaerosporobacter</taxon>
    </lineage>
</organism>
<evidence type="ECO:0000313" key="5">
    <source>
        <dbReference type="Proteomes" id="UP000184038"/>
    </source>
</evidence>
<gene>
    <name evidence="4" type="ORF">SAMN02746066_02934</name>
</gene>
<evidence type="ECO:0000313" key="4">
    <source>
        <dbReference type="EMBL" id="SHM68499.1"/>
    </source>
</evidence>